<dbReference type="Proteomes" id="UP000626242">
    <property type="component" value="Unassembled WGS sequence"/>
</dbReference>
<sequence>MSGKFGFRYFKFAVEERMFAVLDPIDAAKDFIFAASSLKIGAQNPKF</sequence>
<dbReference type="RefSeq" id="WP_251832339.1">
    <property type="nucleotide sequence ID" value="NZ_JACSPS010000001.1"/>
</dbReference>
<keyword evidence="2" id="KW-1185">Reference proteome</keyword>
<evidence type="ECO:0000313" key="1">
    <source>
        <dbReference type="EMBL" id="MBD8017129.1"/>
    </source>
</evidence>
<protein>
    <submittedName>
        <fullName evidence="1">Uncharacterized protein</fullName>
    </submittedName>
</protein>
<organism evidence="1 2">
    <name type="scientific">Kaistella pullorum</name>
    <dbReference type="NCBI Taxonomy" id="2763074"/>
    <lineage>
        <taxon>Bacteria</taxon>
        <taxon>Pseudomonadati</taxon>
        <taxon>Bacteroidota</taxon>
        <taxon>Flavobacteriia</taxon>
        <taxon>Flavobacteriales</taxon>
        <taxon>Weeksellaceae</taxon>
        <taxon>Chryseobacterium group</taxon>
        <taxon>Kaistella</taxon>
    </lineage>
</organism>
<gene>
    <name evidence="1" type="ORF">H9628_01470</name>
</gene>
<proteinExistence type="predicted"/>
<evidence type="ECO:0000313" key="2">
    <source>
        <dbReference type="Proteomes" id="UP000626242"/>
    </source>
</evidence>
<accession>A0ABR8WJ86</accession>
<reference evidence="1 2" key="1">
    <citation type="submission" date="2020-08" db="EMBL/GenBank/DDBJ databases">
        <title>A Genomic Blueprint of the Chicken Gut Microbiome.</title>
        <authorList>
            <person name="Gilroy R."/>
            <person name="Ravi A."/>
            <person name="Getino M."/>
            <person name="Pursley I."/>
            <person name="Horton D.L."/>
            <person name="Alikhan N.-F."/>
            <person name="Baker D."/>
            <person name="Gharbi K."/>
            <person name="Hall N."/>
            <person name="Watson M."/>
            <person name="Adriaenssens E.M."/>
            <person name="Foster-Nyarko E."/>
            <person name="Jarju S."/>
            <person name="Secka A."/>
            <person name="Antonio M."/>
            <person name="Oren A."/>
            <person name="Chaudhuri R."/>
            <person name="La Ragione R.M."/>
            <person name="Hildebrand F."/>
            <person name="Pallen M.J."/>
        </authorList>
    </citation>
    <scope>NUCLEOTIDE SEQUENCE [LARGE SCALE GENOMIC DNA]</scope>
    <source>
        <strain evidence="1 2">Sa1CVA4</strain>
    </source>
</reference>
<dbReference type="EMBL" id="JACSPS010000001">
    <property type="protein sequence ID" value="MBD8017129.1"/>
    <property type="molecule type" value="Genomic_DNA"/>
</dbReference>
<name>A0ABR8WJ86_9FLAO</name>
<comment type="caution">
    <text evidence="1">The sequence shown here is derived from an EMBL/GenBank/DDBJ whole genome shotgun (WGS) entry which is preliminary data.</text>
</comment>